<evidence type="ECO:0000256" key="3">
    <source>
        <dbReference type="ARBA" id="ARBA00022679"/>
    </source>
</evidence>
<keyword evidence="3" id="KW-0808">Transferase</keyword>
<comment type="caution">
    <text evidence="6">The sequence shown here is derived from an EMBL/GenBank/DDBJ whole genome shotgun (WGS) entry which is preliminary data.</text>
</comment>
<feature type="region of interest" description="Disordered" evidence="5">
    <location>
        <begin position="437"/>
        <end position="479"/>
    </location>
</feature>
<feature type="compositionally biased region" description="Pro residues" evidence="5">
    <location>
        <begin position="469"/>
        <end position="479"/>
    </location>
</feature>
<feature type="region of interest" description="Disordered" evidence="5">
    <location>
        <begin position="348"/>
        <end position="384"/>
    </location>
</feature>
<evidence type="ECO:0000256" key="2">
    <source>
        <dbReference type="ARBA" id="ARBA00022603"/>
    </source>
</evidence>
<keyword evidence="7" id="KW-1185">Reference proteome</keyword>
<keyword evidence="4" id="KW-0949">S-adenosyl-L-methionine</keyword>
<dbReference type="Pfam" id="PF01795">
    <property type="entry name" value="Methyltransf_5"/>
    <property type="match status" value="2"/>
</dbReference>
<dbReference type="EMBL" id="JAFCIX010000076">
    <property type="protein sequence ID" value="KAH6599191.1"/>
    <property type="molecule type" value="Genomic_DNA"/>
</dbReference>
<organism evidence="6 7">
    <name type="scientific">Batrachochytrium salamandrivorans</name>
    <dbReference type="NCBI Taxonomy" id="1357716"/>
    <lineage>
        <taxon>Eukaryota</taxon>
        <taxon>Fungi</taxon>
        <taxon>Fungi incertae sedis</taxon>
        <taxon>Chytridiomycota</taxon>
        <taxon>Chytridiomycota incertae sedis</taxon>
        <taxon>Chytridiomycetes</taxon>
        <taxon>Rhizophydiales</taxon>
        <taxon>Rhizophydiales incertae sedis</taxon>
        <taxon>Batrachochytrium</taxon>
    </lineage>
</organism>
<evidence type="ECO:0000256" key="5">
    <source>
        <dbReference type="SAM" id="MobiDB-lite"/>
    </source>
</evidence>
<dbReference type="InterPro" id="IPR023397">
    <property type="entry name" value="SAM-dep_MeTrfase_MraW_recog"/>
</dbReference>
<gene>
    <name evidence="6" type="ORF">BASA50_003219</name>
</gene>
<evidence type="ECO:0000256" key="1">
    <source>
        <dbReference type="ARBA" id="ARBA00010396"/>
    </source>
</evidence>
<dbReference type="Gene3D" id="3.40.50.150">
    <property type="entry name" value="Vaccinia Virus protein VP39"/>
    <property type="match status" value="1"/>
</dbReference>
<dbReference type="InterPro" id="IPR029063">
    <property type="entry name" value="SAM-dependent_MTases_sf"/>
</dbReference>
<reference evidence="6 7" key="1">
    <citation type="submission" date="2021-02" db="EMBL/GenBank/DDBJ databases">
        <title>Variation within the Batrachochytrium salamandrivorans European outbreak.</title>
        <authorList>
            <person name="Kelly M."/>
            <person name="Pasmans F."/>
            <person name="Shea T.P."/>
            <person name="Munoz J.F."/>
            <person name="Carranza S."/>
            <person name="Cuomo C.A."/>
            <person name="Martel A."/>
        </authorList>
    </citation>
    <scope>NUCLEOTIDE SEQUENCE [LARGE SCALE GENOMIC DNA]</scope>
    <source>
        <strain evidence="6 7">AMFP18/2</strain>
    </source>
</reference>
<feature type="compositionally biased region" description="Basic and acidic residues" evidence="5">
    <location>
        <begin position="373"/>
        <end position="384"/>
    </location>
</feature>
<proteinExistence type="inferred from homology"/>
<keyword evidence="2" id="KW-0489">Methyltransferase</keyword>
<dbReference type="HAMAP" id="MF_01007">
    <property type="entry name" value="16SrRNA_methyltr_H"/>
    <property type="match status" value="1"/>
</dbReference>
<protein>
    <recommendedName>
        <fullName evidence="8">S-adenosyl-methyltransferase MraW</fullName>
    </recommendedName>
</protein>
<comment type="similarity">
    <text evidence="1">Belongs to the methyltransferase superfamily. RsmH family.</text>
</comment>
<evidence type="ECO:0000313" key="7">
    <source>
        <dbReference type="Proteomes" id="UP001648503"/>
    </source>
</evidence>
<feature type="compositionally biased region" description="Basic residues" evidence="5">
    <location>
        <begin position="451"/>
        <end position="466"/>
    </location>
</feature>
<evidence type="ECO:0000256" key="4">
    <source>
        <dbReference type="ARBA" id="ARBA00022691"/>
    </source>
</evidence>
<dbReference type="SUPFAM" id="SSF53335">
    <property type="entry name" value="S-adenosyl-L-methionine-dependent methyltransferases"/>
    <property type="match status" value="1"/>
</dbReference>
<name>A0ABQ8FJ70_9FUNG</name>
<evidence type="ECO:0008006" key="8">
    <source>
        <dbReference type="Google" id="ProtNLM"/>
    </source>
</evidence>
<dbReference type="NCBIfam" id="TIGR00006">
    <property type="entry name" value="16S rRNA (cytosine(1402)-N(4))-methyltransferase RsmH"/>
    <property type="match status" value="1"/>
</dbReference>
<dbReference type="SUPFAM" id="SSF81799">
    <property type="entry name" value="Putative methyltransferase TM0872, insert domain"/>
    <property type="match status" value="1"/>
</dbReference>
<dbReference type="Gene3D" id="1.10.150.170">
    <property type="entry name" value="Putative methyltransferase TM0872, insert domain"/>
    <property type="match status" value="1"/>
</dbReference>
<dbReference type="PANTHER" id="PTHR11265:SF0">
    <property type="entry name" value="12S RRNA N4-METHYLCYTIDINE METHYLTRANSFERASE"/>
    <property type="match status" value="1"/>
</dbReference>
<dbReference type="InterPro" id="IPR002903">
    <property type="entry name" value="RsmH"/>
</dbReference>
<evidence type="ECO:0000313" key="6">
    <source>
        <dbReference type="EMBL" id="KAH6599191.1"/>
    </source>
</evidence>
<dbReference type="Proteomes" id="UP001648503">
    <property type="component" value="Unassembled WGS sequence"/>
</dbReference>
<dbReference type="PANTHER" id="PTHR11265">
    <property type="entry name" value="S-ADENOSYL-METHYLTRANSFERASE MRAW"/>
    <property type="match status" value="1"/>
</dbReference>
<accession>A0ABQ8FJ70</accession>
<sequence>MKRFIVPSLRRLVPCRLMRTHPRRLTRASNNPSNSTLDSTPRSILSVVTQSSHIPAQLAHAPVLLLPVVDILSPDFDQKAIGRQRRRGHQQHQKLLCDATFGNGGYTKALLDAMDCKVFCVDQDPLAIERAVEMSHRPEYRGRLIPILGKFSDLRQEIAKHTGSSSSCLDGIVFDIGISSNQLDDPSRGFSFRKDGPLDMRMASRGNLDESRNVSRVITAEAVVNNYSEKDLIRILQQYGEERSAHKIVRMIAAMRSKSYISTTGQLAQIISKAVGKEEVWQHGSKHPAMRTLRIYINDELRQLELGLSAAEHLLKPDGRCVVVTFHSLEDRIVKRYFRACSEGITTDELPPPMTQHESRRQSARVKQSKMMETVEQKRERQGDYQRVMDRHEPGPDLLMEDTTTYAHMLHHHRHGHVDVVGDVILTGAEPSMIPLSRKAITPDEEEIRKNSRSRSAKLRAARRTSHPPIYPLDPNPTQ</sequence>